<dbReference type="AlphaFoldDB" id="A0A6J7F4V3"/>
<protein>
    <submittedName>
        <fullName evidence="1">Unannotated protein</fullName>
    </submittedName>
</protein>
<organism evidence="1">
    <name type="scientific">freshwater metagenome</name>
    <dbReference type="NCBI Taxonomy" id="449393"/>
    <lineage>
        <taxon>unclassified sequences</taxon>
        <taxon>metagenomes</taxon>
        <taxon>ecological metagenomes</taxon>
    </lineage>
</organism>
<dbReference type="SUPFAM" id="SSF53822">
    <property type="entry name" value="Periplasmic binding protein-like I"/>
    <property type="match status" value="1"/>
</dbReference>
<evidence type="ECO:0000313" key="1">
    <source>
        <dbReference type="EMBL" id="CAB4889871.1"/>
    </source>
</evidence>
<dbReference type="InterPro" id="IPR028082">
    <property type="entry name" value="Peripla_BP_I"/>
</dbReference>
<sequence length="66" mass="7057">MIAKGVFTALIAQDPAAEAKLAIEYAVKYLNSKSKTGIKKNVVIPNVVLSKATSAADLAKYTYVQK</sequence>
<proteinExistence type="predicted"/>
<accession>A0A6J7F4V3</accession>
<name>A0A6J7F4V3_9ZZZZ</name>
<dbReference type="EMBL" id="CAFBLZ010000138">
    <property type="protein sequence ID" value="CAB4889871.1"/>
    <property type="molecule type" value="Genomic_DNA"/>
</dbReference>
<gene>
    <name evidence="1" type="ORF">UFOPK3482_01187</name>
</gene>
<reference evidence="1" key="1">
    <citation type="submission" date="2020-05" db="EMBL/GenBank/DDBJ databases">
        <authorList>
            <person name="Chiriac C."/>
            <person name="Salcher M."/>
            <person name="Ghai R."/>
            <person name="Kavagutti S V."/>
        </authorList>
    </citation>
    <scope>NUCLEOTIDE SEQUENCE</scope>
</reference>
<dbReference type="Gene3D" id="3.40.50.2300">
    <property type="match status" value="1"/>
</dbReference>